<feature type="signal peptide" evidence="1">
    <location>
        <begin position="1"/>
        <end position="23"/>
    </location>
</feature>
<dbReference type="Gene3D" id="3.10.310.70">
    <property type="match status" value="1"/>
</dbReference>
<dbReference type="InterPro" id="IPR033932">
    <property type="entry name" value="YtcJ-like"/>
</dbReference>
<dbReference type="GO" id="GO:0016810">
    <property type="term" value="F:hydrolase activity, acting on carbon-nitrogen (but not peptide) bonds"/>
    <property type="evidence" value="ECO:0007669"/>
    <property type="project" value="InterPro"/>
</dbReference>
<dbReference type="RefSeq" id="WP_077406977.1">
    <property type="nucleotide sequence ID" value="NZ_CP019650.1"/>
</dbReference>
<feature type="chain" id="PRO_5012659245" evidence="1">
    <location>
        <begin position="24"/>
        <end position="643"/>
    </location>
</feature>
<dbReference type="CDD" id="cd01300">
    <property type="entry name" value="YtcJ_like"/>
    <property type="match status" value="1"/>
</dbReference>
<evidence type="ECO:0000313" key="4">
    <source>
        <dbReference type="Proteomes" id="UP000188219"/>
    </source>
</evidence>
<name>A0A1Q2M9I2_9GAMM</name>
<accession>A0A1Q2M9I2</accession>
<dbReference type="InterPro" id="IPR013108">
    <property type="entry name" value="Amidohydro_3"/>
</dbReference>
<dbReference type="Proteomes" id="UP000188219">
    <property type="component" value="Chromosome"/>
</dbReference>
<organism evidence="3 4">
    <name type="scientific">Microbulbifer agarilyticus</name>
    <dbReference type="NCBI Taxonomy" id="260552"/>
    <lineage>
        <taxon>Bacteria</taxon>
        <taxon>Pseudomonadati</taxon>
        <taxon>Pseudomonadota</taxon>
        <taxon>Gammaproteobacteria</taxon>
        <taxon>Cellvibrionales</taxon>
        <taxon>Microbulbiferaceae</taxon>
        <taxon>Microbulbifer</taxon>
    </lineage>
</organism>
<dbReference type="Gene3D" id="3.20.20.140">
    <property type="entry name" value="Metal-dependent hydrolases"/>
    <property type="match status" value="1"/>
</dbReference>
<evidence type="ECO:0000313" key="3">
    <source>
        <dbReference type="EMBL" id="AQQ68862.1"/>
    </source>
</evidence>
<dbReference type="OrthoDB" id="5734927at2"/>
<dbReference type="PANTHER" id="PTHR22642">
    <property type="entry name" value="IMIDAZOLONEPROPIONASE"/>
    <property type="match status" value="1"/>
</dbReference>
<evidence type="ECO:0000256" key="1">
    <source>
        <dbReference type="SAM" id="SignalP"/>
    </source>
</evidence>
<dbReference type="AlphaFoldDB" id="A0A1Q2M9I2"/>
<dbReference type="PANTHER" id="PTHR22642:SF2">
    <property type="entry name" value="PROTEIN LONG AFTER FAR-RED 3"/>
    <property type="match status" value="1"/>
</dbReference>
<dbReference type="eggNOG" id="COG1574">
    <property type="taxonomic scope" value="Bacteria"/>
</dbReference>
<reference evidence="3" key="1">
    <citation type="submission" date="2017-02" db="EMBL/GenBank/DDBJ databases">
        <title>Genome of Microbulbifer agarilyticus GP101.</title>
        <authorList>
            <person name="Jung J."/>
            <person name="Bae S.S."/>
            <person name="Baek K."/>
        </authorList>
    </citation>
    <scope>NUCLEOTIDE SEQUENCE [LARGE SCALE GENOMIC DNA]</scope>
    <source>
        <strain evidence="3">GP101</strain>
    </source>
</reference>
<dbReference type="InterPro" id="IPR032466">
    <property type="entry name" value="Metal_Hydrolase"/>
</dbReference>
<dbReference type="SUPFAM" id="SSF51338">
    <property type="entry name" value="Composite domain of metallo-dependent hydrolases"/>
    <property type="match status" value="1"/>
</dbReference>
<dbReference type="STRING" id="260552.Mag101_15395"/>
<dbReference type="KEGG" id="maga:Mag101_15395"/>
<dbReference type="Gene3D" id="2.30.40.10">
    <property type="entry name" value="Urease, subunit C, domain 1"/>
    <property type="match status" value="1"/>
</dbReference>
<dbReference type="SUPFAM" id="SSF51556">
    <property type="entry name" value="Metallo-dependent hydrolases"/>
    <property type="match status" value="1"/>
</dbReference>
<dbReference type="EMBL" id="CP019650">
    <property type="protein sequence ID" value="AQQ68862.1"/>
    <property type="molecule type" value="Genomic_DNA"/>
</dbReference>
<dbReference type="Pfam" id="PF07969">
    <property type="entry name" value="Amidohydro_3"/>
    <property type="match status" value="1"/>
</dbReference>
<protein>
    <submittedName>
        <fullName evidence="3">Amidohydrolase</fullName>
    </submittedName>
</protein>
<feature type="domain" description="Amidohydrolase 3" evidence="2">
    <location>
        <begin position="136"/>
        <end position="581"/>
    </location>
</feature>
<keyword evidence="1" id="KW-0732">Signal</keyword>
<dbReference type="InterPro" id="IPR011059">
    <property type="entry name" value="Metal-dep_hydrolase_composite"/>
</dbReference>
<gene>
    <name evidence="3" type="ORF">Mag101_15395</name>
</gene>
<proteinExistence type="predicted"/>
<evidence type="ECO:0000259" key="2">
    <source>
        <dbReference type="Pfam" id="PF07969"/>
    </source>
</evidence>
<sequence length="643" mass="70589">MLTNLFRLAAVGVFLLLAKFALAQSVSLQSIAEAASPPEPATIFVAKEIVTLSPNKPNVTAVAVIGDRVVATGSLAELRAAAGDQKFTVDRTFADKVLVPGLIAQHDHPMLTALTMSSEIIAIETWQMPYGTIPAANNQQEYRARLKEANAKLKDPNAVLFSWGFHQLFHGELSKELLDKVSTTRPIVVIHRSWHETFMNTKALEKLGIDQAFIDALPEAAQKQTDLAKGHFWESGMFAWAPQLLSAITTPQKFHKGLELTQQYMHTNGVTLASEPGGLYSKELQAAENAVLSPPDSPFRYYFIPDGRSIFEAFPDNAVAEVKKTLSWGEGMTSITPNQIKLFADGAVYSQLMQLREPYLDGHHGEWIMQPESFSKAFRTYWDADYQIHIHVNGDAGLDLVLDNLEENMRRKPRHDHRTVLVHIAVSEKDQIDRAKKLGAIFSGNPYYLVMLGDKYSKVGLGAERADNMVRIGDIERAGISYSFHSDMPMAPAQPLFLMHSAVNRKTVSGRVAGPDQRASRMGALKAVTLDAAYSLRLEERVGSIVPGKLANFTVLADNPVTIAPEKIKDIAIWGTVHEGRKLPIQHNNTAASGLGPVPNEATARLLAEAIHGGHRHSSLHPAGHGDICMANRVFGEALGQMK</sequence>
<keyword evidence="4" id="KW-1185">Reference proteome</keyword>